<keyword evidence="4" id="KW-1185">Reference proteome</keyword>
<feature type="repeat" description="TPR" evidence="1">
    <location>
        <begin position="210"/>
        <end position="243"/>
    </location>
</feature>
<feature type="repeat" description="TPR" evidence="1">
    <location>
        <begin position="176"/>
        <end position="209"/>
    </location>
</feature>
<dbReference type="Proteomes" id="UP000319700">
    <property type="component" value="Unassembled WGS sequence"/>
</dbReference>
<gene>
    <name evidence="3" type="ORF">EAH81_26465</name>
</gene>
<comment type="caution">
    <text evidence="3">The sequence shown here is derived from an EMBL/GenBank/DDBJ whole genome shotgun (WGS) entry which is preliminary data.</text>
</comment>
<dbReference type="Pfam" id="PF00515">
    <property type="entry name" value="TPR_1"/>
    <property type="match status" value="2"/>
</dbReference>
<dbReference type="PANTHER" id="PTHR44366:SF1">
    <property type="entry name" value="UDP-N-ACETYLGLUCOSAMINE--PEPTIDE N-ACETYLGLUCOSAMINYLTRANSFERASE 110 KDA SUBUNIT"/>
    <property type="match status" value="1"/>
</dbReference>
<dbReference type="SMART" id="SM00028">
    <property type="entry name" value="TPR"/>
    <property type="match status" value="3"/>
</dbReference>
<dbReference type="PROSITE" id="PS50293">
    <property type="entry name" value="TPR_REGION"/>
    <property type="match status" value="1"/>
</dbReference>
<keyword evidence="2" id="KW-0732">Signal</keyword>
<dbReference type="Gene3D" id="1.25.40.10">
    <property type="entry name" value="Tetratricopeptide repeat domain"/>
    <property type="match status" value="1"/>
</dbReference>
<evidence type="ECO:0000313" key="3">
    <source>
        <dbReference type="EMBL" id="TPG31840.1"/>
    </source>
</evidence>
<proteinExistence type="predicted"/>
<organism evidence="3 4">
    <name type="scientific">Flavobacterium pectinovorum</name>
    <dbReference type="NCBI Taxonomy" id="29533"/>
    <lineage>
        <taxon>Bacteria</taxon>
        <taxon>Pseudomonadati</taxon>
        <taxon>Bacteroidota</taxon>
        <taxon>Flavobacteriia</taxon>
        <taxon>Flavobacteriales</taxon>
        <taxon>Flavobacteriaceae</taxon>
        <taxon>Flavobacterium</taxon>
    </lineage>
</organism>
<accession>A0A502E5X8</accession>
<evidence type="ECO:0000313" key="4">
    <source>
        <dbReference type="Proteomes" id="UP000319700"/>
    </source>
</evidence>
<dbReference type="GO" id="GO:0097363">
    <property type="term" value="F:protein O-acetylglucosaminyltransferase activity"/>
    <property type="evidence" value="ECO:0007669"/>
    <property type="project" value="TreeGrafter"/>
</dbReference>
<feature type="signal peptide" evidence="2">
    <location>
        <begin position="1"/>
        <end position="20"/>
    </location>
</feature>
<dbReference type="InterPro" id="IPR011990">
    <property type="entry name" value="TPR-like_helical_dom_sf"/>
</dbReference>
<sequence>MKKILLFLFFSLSLSSYSQTKDKIDTTKLFKELTDQACSCIDSIPTYNRIKDSITANISSCIDDKVGAYKITEQFANLDLSNPTGEKKEINVTLNLDKKSKEYKEIYYKMEKYLLDNCPTLKNKIASNNQLNNNSISKNQEALDLYYLGLDETKKDNFKGAIEYYKKAIKIDPNFAFAYDNMGICYRRLEEFDLAIDSYERSLKIDPNGLMPLQNIAVVYTYKKEYKKAVRTYEKLAKIDPNNPEVFYGIGQTYALHLNDSKKGLDNMCKAYKLYSMQKSPYRADAEKIIQMIYAQMKKDGEEDSFNKILATNNINSN</sequence>
<dbReference type="SUPFAM" id="SSF48452">
    <property type="entry name" value="TPR-like"/>
    <property type="match status" value="1"/>
</dbReference>
<dbReference type="InterPro" id="IPR037919">
    <property type="entry name" value="OGT"/>
</dbReference>
<evidence type="ECO:0000256" key="2">
    <source>
        <dbReference type="SAM" id="SignalP"/>
    </source>
</evidence>
<dbReference type="PANTHER" id="PTHR44366">
    <property type="entry name" value="UDP-N-ACETYLGLUCOSAMINE--PEPTIDE N-ACETYLGLUCOSAMINYLTRANSFERASE 110 KDA SUBUNIT"/>
    <property type="match status" value="1"/>
</dbReference>
<dbReference type="PROSITE" id="PS50005">
    <property type="entry name" value="TPR"/>
    <property type="match status" value="3"/>
</dbReference>
<name>A0A502E5X8_9FLAO</name>
<reference evidence="3 4" key="1">
    <citation type="journal article" date="2019" name="Environ. Microbiol.">
        <title>Species interactions and distinct microbial communities in high Arctic permafrost affected cryosols are associated with the CH4 and CO2 gas fluxes.</title>
        <authorList>
            <person name="Altshuler I."/>
            <person name="Hamel J."/>
            <person name="Turney S."/>
            <person name="Magnuson E."/>
            <person name="Levesque R."/>
            <person name="Greer C."/>
            <person name="Whyte L.G."/>
        </authorList>
    </citation>
    <scope>NUCLEOTIDE SEQUENCE [LARGE SCALE GENOMIC DNA]</scope>
    <source>
        <strain evidence="3 4">42</strain>
    </source>
</reference>
<dbReference type="GO" id="GO:0006493">
    <property type="term" value="P:protein O-linked glycosylation"/>
    <property type="evidence" value="ECO:0007669"/>
    <property type="project" value="InterPro"/>
</dbReference>
<keyword evidence="1" id="KW-0802">TPR repeat</keyword>
<feature type="chain" id="PRO_5021227680" evidence="2">
    <location>
        <begin position="21"/>
        <end position="318"/>
    </location>
</feature>
<dbReference type="Pfam" id="PF13414">
    <property type="entry name" value="TPR_11"/>
    <property type="match status" value="1"/>
</dbReference>
<evidence type="ECO:0000256" key="1">
    <source>
        <dbReference type="PROSITE-ProRule" id="PRU00339"/>
    </source>
</evidence>
<feature type="repeat" description="TPR" evidence="1">
    <location>
        <begin position="142"/>
        <end position="175"/>
    </location>
</feature>
<dbReference type="OrthoDB" id="9811837at2"/>
<dbReference type="EMBL" id="RCZH01000027">
    <property type="protein sequence ID" value="TPG31840.1"/>
    <property type="molecule type" value="Genomic_DNA"/>
</dbReference>
<protein>
    <submittedName>
        <fullName evidence="3">Tetratricopeptide repeat protein</fullName>
    </submittedName>
</protein>
<dbReference type="InterPro" id="IPR019734">
    <property type="entry name" value="TPR_rpt"/>
</dbReference>
<dbReference type="RefSeq" id="WP_140511906.1">
    <property type="nucleotide sequence ID" value="NZ_RCZH01000027.1"/>
</dbReference>
<dbReference type="AlphaFoldDB" id="A0A502E5X8"/>